<proteinExistence type="inferred from homology"/>
<dbReference type="EMBL" id="BJNV01000032">
    <property type="protein sequence ID" value="GEC95986.1"/>
    <property type="molecule type" value="Genomic_DNA"/>
</dbReference>
<protein>
    <recommendedName>
        <fullName evidence="5">Hemerythrin-like domain-containing protein</fullName>
    </recommendedName>
</protein>
<dbReference type="CDD" id="cd12107">
    <property type="entry name" value="Hemerythrin"/>
    <property type="match status" value="1"/>
</dbReference>
<accession>A0A4Y4CUI8</accession>
<dbReference type="AlphaFoldDB" id="A0A4Y4CUI8"/>
<evidence type="ECO:0000256" key="3">
    <source>
        <dbReference type="ARBA" id="ARBA00022723"/>
    </source>
</evidence>
<dbReference type="Pfam" id="PF01814">
    <property type="entry name" value="Hemerythrin"/>
    <property type="match status" value="1"/>
</dbReference>
<dbReference type="Gene3D" id="1.20.120.50">
    <property type="entry name" value="Hemerythrin-like"/>
    <property type="match status" value="1"/>
</dbReference>
<keyword evidence="4" id="KW-0408">Iron</keyword>
<keyword evidence="3" id="KW-0479">Metal-binding</keyword>
<dbReference type="NCBIfam" id="TIGR02481">
    <property type="entry name" value="hemeryth_dom"/>
    <property type="match status" value="1"/>
</dbReference>
<gene>
    <name evidence="6" type="ORF">ZRA01_20590</name>
</gene>
<dbReference type="GO" id="GO:0046872">
    <property type="term" value="F:metal ion binding"/>
    <property type="evidence" value="ECO:0007669"/>
    <property type="project" value="UniProtKB-KW"/>
</dbReference>
<keyword evidence="2" id="KW-0813">Transport</keyword>
<organism evidence="6 7">
    <name type="scientific">Zoogloea ramigera</name>
    <dbReference type="NCBI Taxonomy" id="350"/>
    <lineage>
        <taxon>Bacteria</taxon>
        <taxon>Pseudomonadati</taxon>
        <taxon>Pseudomonadota</taxon>
        <taxon>Betaproteobacteria</taxon>
        <taxon>Rhodocyclales</taxon>
        <taxon>Zoogloeaceae</taxon>
        <taxon>Zoogloea</taxon>
    </lineage>
</organism>
<evidence type="ECO:0000259" key="5">
    <source>
        <dbReference type="Pfam" id="PF01814"/>
    </source>
</evidence>
<evidence type="ECO:0000256" key="1">
    <source>
        <dbReference type="ARBA" id="ARBA00010587"/>
    </source>
</evidence>
<dbReference type="InterPro" id="IPR016131">
    <property type="entry name" value="Haemerythrin_Fe_BS"/>
</dbReference>
<sequence length="147" mass="16669">MTETQGLQWTDAFLLGYEPMDDTHREFVEIVDKLLTCPDAEMAGLLQAFITHAEAHFGLENTWMEETGFPPRDCHISEHKAVMESAVQVEDLVRSGDFATGREFAAELANWFPGHADYLDSALAQWMAKRKLGGVPVVLRRNLQFER</sequence>
<dbReference type="InterPro" id="IPR012312">
    <property type="entry name" value="Hemerythrin-like"/>
</dbReference>
<reference evidence="6 7" key="1">
    <citation type="submission" date="2019-06" db="EMBL/GenBank/DDBJ databases">
        <title>Whole genome shotgun sequence of Zoogloea ramigera NBRC 15342.</title>
        <authorList>
            <person name="Hosoyama A."/>
            <person name="Uohara A."/>
            <person name="Ohji S."/>
            <person name="Ichikawa N."/>
        </authorList>
    </citation>
    <scope>NUCLEOTIDE SEQUENCE [LARGE SCALE GENOMIC DNA]</scope>
    <source>
        <strain evidence="6 7">NBRC 15342</strain>
    </source>
</reference>
<comment type="caution">
    <text evidence="6">The sequence shown here is derived from an EMBL/GenBank/DDBJ whole genome shotgun (WGS) entry which is preliminary data.</text>
</comment>
<feature type="domain" description="Hemerythrin-like" evidence="5">
    <location>
        <begin position="16"/>
        <end position="123"/>
    </location>
</feature>
<dbReference type="OrthoDB" id="5296936at2"/>
<dbReference type="PANTHER" id="PTHR37164">
    <property type="entry name" value="BACTERIOHEMERYTHRIN"/>
    <property type="match status" value="1"/>
</dbReference>
<name>A0A4Y4CUI8_ZOORA</name>
<keyword evidence="7" id="KW-1185">Reference proteome</keyword>
<dbReference type="InterPro" id="IPR012827">
    <property type="entry name" value="Hemerythrin_metal-bd"/>
</dbReference>
<dbReference type="RefSeq" id="WP_141351873.1">
    <property type="nucleotide sequence ID" value="NZ_BJNV01000032.1"/>
</dbReference>
<dbReference type="PROSITE" id="PS00550">
    <property type="entry name" value="HEMERYTHRINS"/>
    <property type="match status" value="1"/>
</dbReference>
<dbReference type="InterPro" id="IPR035938">
    <property type="entry name" value="Hemerythrin-like_sf"/>
</dbReference>
<keyword evidence="2" id="KW-0561">Oxygen transport</keyword>
<evidence type="ECO:0000256" key="2">
    <source>
        <dbReference type="ARBA" id="ARBA00022621"/>
    </source>
</evidence>
<dbReference type="InterPro" id="IPR050669">
    <property type="entry name" value="Hemerythrin"/>
</dbReference>
<evidence type="ECO:0000313" key="6">
    <source>
        <dbReference type="EMBL" id="GEC95986.1"/>
    </source>
</evidence>
<evidence type="ECO:0000313" key="7">
    <source>
        <dbReference type="Proteomes" id="UP000318422"/>
    </source>
</evidence>
<dbReference type="Proteomes" id="UP000318422">
    <property type="component" value="Unassembled WGS sequence"/>
</dbReference>
<dbReference type="GO" id="GO:0005344">
    <property type="term" value="F:oxygen carrier activity"/>
    <property type="evidence" value="ECO:0007669"/>
    <property type="project" value="UniProtKB-KW"/>
</dbReference>
<evidence type="ECO:0000256" key="4">
    <source>
        <dbReference type="ARBA" id="ARBA00023004"/>
    </source>
</evidence>
<comment type="similarity">
    <text evidence="1">Belongs to the hemerythrin family.</text>
</comment>
<dbReference type="PANTHER" id="PTHR37164:SF1">
    <property type="entry name" value="BACTERIOHEMERYTHRIN"/>
    <property type="match status" value="1"/>
</dbReference>
<dbReference type="SUPFAM" id="SSF47188">
    <property type="entry name" value="Hemerythrin-like"/>
    <property type="match status" value="1"/>
</dbReference>